<protein>
    <submittedName>
        <fullName evidence="1">Uncharacterized protein</fullName>
    </submittedName>
</protein>
<dbReference type="RefSeq" id="WP_160366098.1">
    <property type="nucleotide sequence ID" value="NZ_JACEIB010000006.1"/>
</dbReference>
<comment type="caution">
    <text evidence="1">The sequence shown here is derived from an EMBL/GenBank/DDBJ whole genome shotgun (WGS) entry which is preliminary data.</text>
</comment>
<proteinExistence type="predicted"/>
<dbReference type="Proteomes" id="UP000570166">
    <property type="component" value="Unassembled WGS sequence"/>
</dbReference>
<keyword evidence="2" id="KW-1185">Reference proteome</keyword>
<accession>A0A838L645</accession>
<reference evidence="1 2" key="1">
    <citation type="submission" date="2020-07" db="EMBL/GenBank/DDBJ databases">
        <authorList>
            <person name="Sun Q."/>
        </authorList>
    </citation>
    <scope>NUCLEOTIDE SEQUENCE [LARGE SCALE GENOMIC DNA]</scope>
    <source>
        <strain evidence="1 2">CGMCC 1.13654</strain>
    </source>
</reference>
<organism evidence="1 2">
    <name type="scientific">Sphingomonas chungangi</name>
    <dbReference type="NCBI Taxonomy" id="2683589"/>
    <lineage>
        <taxon>Bacteria</taxon>
        <taxon>Pseudomonadati</taxon>
        <taxon>Pseudomonadota</taxon>
        <taxon>Alphaproteobacteria</taxon>
        <taxon>Sphingomonadales</taxon>
        <taxon>Sphingomonadaceae</taxon>
        <taxon>Sphingomonas</taxon>
    </lineage>
</organism>
<dbReference type="AlphaFoldDB" id="A0A838L645"/>
<evidence type="ECO:0000313" key="2">
    <source>
        <dbReference type="Proteomes" id="UP000570166"/>
    </source>
</evidence>
<sequence length="124" mass="13384">MATVLRDLSEQQATTRFVARVGAARWTIGLEPCALAAMDMVAGHAAPTDLSAHDWWRIMDSVRAKAVALKWYGGGEMTIRADELCPPIPPAFDTDGNEIPPAAWFTIMPAEGGAGRHLRLVDLA</sequence>
<evidence type="ECO:0000313" key="1">
    <source>
        <dbReference type="EMBL" id="MBA2934644.1"/>
    </source>
</evidence>
<dbReference type="EMBL" id="JACEIB010000006">
    <property type="protein sequence ID" value="MBA2934644.1"/>
    <property type="molecule type" value="Genomic_DNA"/>
</dbReference>
<name>A0A838L645_9SPHN</name>
<gene>
    <name evidence="1" type="ORF">HZF05_11115</name>
</gene>